<dbReference type="PRINTS" id="PR00032">
    <property type="entry name" value="HTHARAC"/>
</dbReference>
<proteinExistence type="predicted"/>
<evidence type="ECO:0000313" key="5">
    <source>
        <dbReference type="EMBL" id="AZA98736.1"/>
    </source>
</evidence>
<accession>A0A1N7HXH4</accession>
<organism evidence="6 7">
    <name type="scientific">Chryseobacterium joostei</name>
    <dbReference type="NCBI Taxonomy" id="112234"/>
    <lineage>
        <taxon>Bacteria</taxon>
        <taxon>Pseudomonadati</taxon>
        <taxon>Bacteroidota</taxon>
        <taxon>Flavobacteriia</taxon>
        <taxon>Flavobacteriales</taxon>
        <taxon>Weeksellaceae</taxon>
        <taxon>Chryseobacterium group</taxon>
        <taxon>Chryseobacterium</taxon>
    </lineage>
</organism>
<sequence>MPAILIRFTPILVSSSTEERLEIPTTFKGSCAVSRRNFDRRFIKATGITPVEYMQRVKIEAAKSLLERGRKSVFEIMYEVGYSDERAFRDVFKKKTGLSPTDYKLRFNKESSFF</sequence>
<dbReference type="GO" id="GO:0003700">
    <property type="term" value="F:DNA-binding transcription factor activity"/>
    <property type="evidence" value="ECO:0007669"/>
    <property type="project" value="InterPro"/>
</dbReference>
<dbReference type="EMBL" id="CP033926">
    <property type="protein sequence ID" value="AZA98736.1"/>
    <property type="molecule type" value="Genomic_DNA"/>
</dbReference>
<gene>
    <name evidence="5" type="ORF">EG359_03535</name>
    <name evidence="6" type="ORF">SAMN05421768_101655</name>
</gene>
<keyword evidence="8" id="KW-1185">Reference proteome</keyword>
<evidence type="ECO:0000256" key="1">
    <source>
        <dbReference type="ARBA" id="ARBA00023015"/>
    </source>
</evidence>
<dbReference type="SMART" id="SM00342">
    <property type="entry name" value="HTH_ARAC"/>
    <property type="match status" value="1"/>
</dbReference>
<dbReference type="SUPFAM" id="SSF46689">
    <property type="entry name" value="Homeodomain-like"/>
    <property type="match status" value="1"/>
</dbReference>
<dbReference type="RefSeq" id="WP_084180283.1">
    <property type="nucleotide sequence ID" value="NZ_CP033926.1"/>
</dbReference>
<dbReference type="Gene3D" id="1.10.10.60">
    <property type="entry name" value="Homeodomain-like"/>
    <property type="match status" value="2"/>
</dbReference>
<dbReference type="OrthoDB" id="9803764at2"/>
<keyword evidence="2" id="KW-0238">DNA-binding</keyword>
<evidence type="ECO:0000259" key="4">
    <source>
        <dbReference type="PROSITE" id="PS01124"/>
    </source>
</evidence>
<dbReference type="Pfam" id="PF12833">
    <property type="entry name" value="HTH_18"/>
    <property type="match status" value="1"/>
</dbReference>
<dbReference type="InterPro" id="IPR018060">
    <property type="entry name" value="HTH_AraC"/>
</dbReference>
<dbReference type="PANTHER" id="PTHR43280:SF2">
    <property type="entry name" value="HTH-TYPE TRANSCRIPTIONAL REGULATOR EXSA"/>
    <property type="match status" value="1"/>
</dbReference>
<dbReference type="InterPro" id="IPR020449">
    <property type="entry name" value="Tscrpt_reg_AraC-type_HTH"/>
</dbReference>
<dbReference type="EMBL" id="FTNZ01000001">
    <property type="protein sequence ID" value="SIS29526.1"/>
    <property type="molecule type" value="Genomic_DNA"/>
</dbReference>
<name>A0A1N7HXH4_9FLAO</name>
<dbReference type="AlphaFoldDB" id="A0A1N7HXH4"/>
<evidence type="ECO:0000313" key="6">
    <source>
        <dbReference type="EMBL" id="SIS29526.1"/>
    </source>
</evidence>
<reference evidence="5 8" key="2">
    <citation type="submission" date="2018-11" db="EMBL/GenBank/DDBJ databases">
        <title>Proposal to divide the Flavobacteriaceae and reorganize its genera based on Amino Acid Identity values calculated from whole genome sequences.</title>
        <authorList>
            <person name="Nicholson A.C."/>
            <person name="Gulvik C.A."/>
            <person name="Whitney A.M."/>
            <person name="Humrighouse B.W."/>
            <person name="Bell M."/>
            <person name="Holmes B."/>
            <person name="Steigerwalt A.G."/>
            <person name="Villarma A."/>
            <person name="Sheth M."/>
            <person name="Batra D."/>
            <person name="Pryor J."/>
            <person name="Bernardet J.-F."/>
            <person name="Hugo C."/>
            <person name="Kampfer P."/>
            <person name="Newman J."/>
            <person name="McQuiston J.R."/>
        </authorList>
    </citation>
    <scope>NUCLEOTIDE SEQUENCE [LARGE SCALE GENOMIC DNA]</scope>
    <source>
        <strain evidence="5 8">DSM 16927</strain>
    </source>
</reference>
<dbReference type="STRING" id="112234.SAMN05421768_101655"/>
<evidence type="ECO:0000313" key="8">
    <source>
        <dbReference type="Proteomes" id="UP000279541"/>
    </source>
</evidence>
<evidence type="ECO:0000256" key="2">
    <source>
        <dbReference type="ARBA" id="ARBA00023125"/>
    </source>
</evidence>
<dbReference type="PANTHER" id="PTHR43280">
    <property type="entry name" value="ARAC-FAMILY TRANSCRIPTIONAL REGULATOR"/>
    <property type="match status" value="1"/>
</dbReference>
<feature type="domain" description="HTH araC/xylS-type" evidence="4">
    <location>
        <begin position="33"/>
        <end position="106"/>
    </location>
</feature>
<protein>
    <submittedName>
        <fullName evidence="5">AraC family transcriptional regulator</fullName>
    </submittedName>
    <submittedName>
        <fullName evidence="6">Helix-turn-helix domain-containing protein</fullName>
    </submittedName>
</protein>
<dbReference type="Proteomes" id="UP000186106">
    <property type="component" value="Unassembled WGS sequence"/>
</dbReference>
<dbReference type="GO" id="GO:0043565">
    <property type="term" value="F:sequence-specific DNA binding"/>
    <property type="evidence" value="ECO:0007669"/>
    <property type="project" value="InterPro"/>
</dbReference>
<keyword evidence="1" id="KW-0805">Transcription regulation</keyword>
<evidence type="ECO:0000313" key="7">
    <source>
        <dbReference type="Proteomes" id="UP000186106"/>
    </source>
</evidence>
<dbReference type="KEGG" id="cjt:EG359_03535"/>
<dbReference type="InterPro" id="IPR009057">
    <property type="entry name" value="Homeodomain-like_sf"/>
</dbReference>
<dbReference type="PROSITE" id="PS01124">
    <property type="entry name" value="HTH_ARAC_FAMILY_2"/>
    <property type="match status" value="1"/>
</dbReference>
<evidence type="ECO:0000256" key="3">
    <source>
        <dbReference type="ARBA" id="ARBA00023163"/>
    </source>
</evidence>
<keyword evidence="3" id="KW-0804">Transcription</keyword>
<dbReference type="Proteomes" id="UP000279541">
    <property type="component" value="Chromosome"/>
</dbReference>
<reference evidence="6 7" key="1">
    <citation type="submission" date="2017-01" db="EMBL/GenBank/DDBJ databases">
        <authorList>
            <person name="Mah S.A."/>
            <person name="Swanson W.J."/>
            <person name="Moy G.W."/>
            <person name="Vacquier V.D."/>
        </authorList>
    </citation>
    <scope>NUCLEOTIDE SEQUENCE [LARGE SCALE GENOMIC DNA]</scope>
    <source>
        <strain evidence="6 7">DSM 16927</strain>
    </source>
</reference>